<name>A0A0C1D2D1_9SPHI</name>
<accession>A0A0C1D2D1</accession>
<dbReference type="InterPro" id="IPR036378">
    <property type="entry name" value="FAS1_dom_sf"/>
</dbReference>
<evidence type="ECO:0000313" key="2">
    <source>
        <dbReference type="EMBL" id="KIA91031.1"/>
    </source>
</evidence>
<evidence type="ECO:0000259" key="1">
    <source>
        <dbReference type="PROSITE" id="PS50213"/>
    </source>
</evidence>
<dbReference type="PROSITE" id="PS51257">
    <property type="entry name" value="PROKAR_LIPOPROTEIN"/>
    <property type="match status" value="1"/>
</dbReference>
<proteinExistence type="predicted"/>
<reference evidence="2 3" key="1">
    <citation type="submission" date="2014-10" db="EMBL/GenBank/DDBJ databases">
        <title>Pedobacter Kyungheensis.</title>
        <authorList>
            <person name="Anderson B.M."/>
            <person name="Newman J.D."/>
        </authorList>
    </citation>
    <scope>NUCLEOTIDE SEQUENCE [LARGE SCALE GENOMIC DNA]</scope>
    <source>
        <strain evidence="2 3">KACC 16221</strain>
    </source>
</reference>
<evidence type="ECO:0000313" key="3">
    <source>
        <dbReference type="Proteomes" id="UP000031246"/>
    </source>
</evidence>
<dbReference type="SUPFAM" id="SSF82153">
    <property type="entry name" value="FAS1 domain"/>
    <property type="match status" value="2"/>
</dbReference>
<dbReference type="Proteomes" id="UP000031246">
    <property type="component" value="Unassembled WGS sequence"/>
</dbReference>
<comment type="caution">
    <text evidence="2">The sequence shown here is derived from an EMBL/GenBank/DDBJ whole genome shotgun (WGS) entry which is preliminary data.</text>
</comment>
<protein>
    <recommendedName>
        <fullName evidence="1">FAS1 domain-containing protein</fullName>
    </recommendedName>
</protein>
<dbReference type="AlphaFoldDB" id="A0A0C1D2D1"/>
<keyword evidence="3" id="KW-1185">Reference proteome</keyword>
<gene>
    <name evidence="2" type="ORF">OC25_23710</name>
</gene>
<dbReference type="PROSITE" id="PS50213">
    <property type="entry name" value="FAS1"/>
    <property type="match status" value="2"/>
</dbReference>
<dbReference type="Gene3D" id="2.30.180.10">
    <property type="entry name" value="FAS1 domain"/>
    <property type="match status" value="2"/>
</dbReference>
<dbReference type="SMART" id="SM00554">
    <property type="entry name" value="FAS1"/>
    <property type="match status" value="2"/>
</dbReference>
<dbReference type="EMBL" id="JSYN01000036">
    <property type="protein sequence ID" value="KIA91031.1"/>
    <property type="molecule type" value="Genomic_DNA"/>
</dbReference>
<feature type="domain" description="FAS1" evidence="1">
    <location>
        <begin position="38"/>
        <end position="233"/>
    </location>
</feature>
<dbReference type="PANTHER" id="PTHR10900:SF77">
    <property type="entry name" value="FI19380P1"/>
    <property type="match status" value="1"/>
</dbReference>
<organism evidence="2 3">
    <name type="scientific">Pedobacter kyungheensis</name>
    <dbReference type="NCBI Taxonomy" id="1069985"/>
    <lineage>
        <taxon>Bacteria</taxon>
        <taxon>Pseudomonadati</taxon>
        <taxon>Bacteroidota</taxon>
        <taxon>Sphingobacteriia</taxon>
        <taxon>Sphingobacteriales</taxon>
        <taxon>Sphingobacteriaceae</taxon>
        <taxon>Pedobacter</taxon>
    </lineage>
</organism>
<dbReference type="OrthoDB" id="659398at2"/>
<sequence length="742" mass="82130">MRITFPRFLIVFLTVIFFLSSCRKKEFDQFYGRPENLGDPIYQQLQAKGNFTKFLDCVDKAGYKETLSAAGSWTVFAPTDEAFATYLKDNNLTEISADLASKIVRYSMIYDGEKVERLSDFFSVKGFVKNNAFRRRTVYYDFVYDGKDNSGNAIKVIAANRNGSYLSTDFNNKSITYFLSPYMTFNTLSAADYNFFYPNSSYNGSNIGAARLVDGQQNIIAENGVIHIVDRVLTPPQSIDQYINEKADYSIFKGLLDKFVTYSLNTDISHRYEVLTGKAANVYAKTYSTLLAFSPNNENYLKVDANDAQQGSYSIFAPTNDAVNAYAQKVLLKYWKKKGVNNLNDLYVVAPDVIKDFVNSHLFTTTVWPSKFSTTPNFLNDMTTRTTADVVDKQALSNGFLYGINKAQDASVFSTVYGNINLDPDYSVMKQALLYFGLTTALKTPSLRYVVVMIPDVTLRKMGFNYDPFYASAPIRGDLVALRRILQTHIIPLGDRAIPNFATGSGILEASNGEYVKYAAGKLLSAGTQDSTVVAKQTIPVDSIGTTPVNGAAVYGKEALTYTVLPISKHIEKYGTLPTDPYYNFFQYLKGSILYTPATGAISGITDGVFYTFLIPTNAAIVQAVKDGLLPSTGAASLGVPNFAPTDGLDVTKVSKFIQYHIINKSSFVSDGQKIGEFESLLKNDGGDAAKVTVTINTTTSLMVKDVTNRTVNVLLGATDRSNVLSNRAVIHQINNYLKYQF</sequence>
<dbReference type="Pfam" id="PF02469">
    <property type="entry name" value="Fasciclin"/>
    <property type="match status" value="1"/>
</dbReference>
<feature type="domain" description="FAS1" evidence="1">
    <location>
        <begin position="570"/>
        <end position="738"/>
    </location>
</feature>
<dbReference type="InterPro" id="IPR050904">
    <property type="entry name" value="Adhesion/Biosynth-related"/>
</dbReference>
<dbReference type="PANTHER" id="PTHR10900">
    <property type="entry name" value="PERIOSTIN-RELATED"/>
    <property type="match status" value="1"/>
</dbReference>
<dbReference type="InterPro" id="IPR000782">
    <property type="entry name" value="FAS1_domain"/>
</dbReference>